<feature type="transmembrane region" description="Helical" evidence="1">
    <location>
        <begin position="55"/>
        <end position="73"/>
    </location>
</feature>
<evidence type="ECO:0000313" key="2">
    <source>
        <dbReference type="EMBL" id="REL28833.1"/>
    </source>
</evidence>
<feature type="transmembrane region" description="Helical" evidence="1">
    <location>
        <begin position="146"/>
        <end position="166"/>
    </location>
</feature>
<proteinExistence type="predicted"/>
<comment type="caution">
    <text evidence="2">The sequence shown here is derived from an EMBL/GenBank/DDBJ whole genome shotgun (WGS) entry which is preliminary data.</text>
</comment>
<reference evidence="2 3" key="1">
    <citation type="submission" date="2018-08" db="EMBL/GenBank/DDBJ databases">
        <title>Thalassotalea euphylliae genome.</title>
        <authorList>
            <person name="Summers S."/>
            <person name="Rice S.A."/>
            <person name="Freckelton M.L."/>
            <person name="Nedved B.T."/>
            <person name="Hadfield M.G."/>
        </authorList>
    </citation>
    <scope>NUCLEOTIDE SEQUENCE [LARGE SCALE GENOMIC DNA]</scope>
    <source>
        <strain evidence="2 3">H1</strain>
    </source>
</reference>
<dbReference type="OrthoDB" id="679392at2"/>
<keyword evidence="1" id="KW-0472">Membrane</keyword>
<accession>A0A3E0TWW1</accession>
<dbReference type="AlphaFoldDB" id="A0A3E0TWW1"/>
<gene>
    <name evidence="2" type="ORF">DXX93_06610</name>
</gene>
<name>A0A3E0TWW1_9GAMM</name>
<dbReference type="Proteomes" id="UP000256478">
    <property type="component" value="Unassembled WGS sequence"/>
</dbReference>
<dbReference type="Pfam" id="PF06197">
    <property type="entry name" value="DUF998"/>
    <property type="match status" value="1"/>
</dbReference>
<sequence length="203" mass="22194">MMETVASISGLVATVWITLGVCIAAKRYPNYDHYQQFCSELGAAGSPTEKLSPRINNYPLGALFCLFGGYITAQTAADIFVISAGVLVIIHGIGTWVAGYFPMDKDPYTKTPSTHCKIHSWAGFVMLLALLIAPLLIAIGGDAIGLPMWFRVASVICVVLAFYYLVKMTKAVKQQHNVGLYQRISYWIKLLWLSALSVILAVS</sequence>
<feature type="transmembrane region" description="Helical" evidence="1">
    <location>
        <begin position="121"/>
        <end position="140"/>
    </location>
</feature>
<organism evidence="2 3">
    <name type="scientific">Thalassotalea euphylliae</name>
    <dbReference type="NCBI Taxonomy" id="1655234"/>
    <lineage>
        <taxon>Bacteria</taxon>
        <taxon>Pseudomonadati</taxon>
        <taxon>Pseudomonadota</taxon>
        <taxon>Gammaproteobacteria</taxon>
        <taxon>Alteromonadales</taxon>
        <taxon>Colwelliaceae</taxon>
        <taxon>Thalassotalea</taxon>
    </lineage>
</organism>
<dbReference type="EMBL" id="QUOU01000001">
    <property type="protein sequence ID" value="REL28833.1"/>
    <property type="molecule type" value="Genomic_DNA"/>
</dbReference>
<protein>
    <submittedName>
        <fullName evidence="2">DUF998 domain-containing protein</fullName>
    </submittedName>
</protein>
<feature type="transmembrane region" description="Helical" evidence="1">
    <location>
        <begin position="186"/>
        <end position="202"/>
    </location>
</feature>
<keyword evidence="1" id="KW-1133">Transmembrane helix</keyword>
<keyword evidence="1" id="KW-0812">Transmembrane</keyword>
<evidence type="ECO:0000313" key="3">
    <source>
        <dbReference type="Proteomes" id="UP000256478"/>
    </source>
</evidence>
<dbReference type="RefSeq" id="WP_116009857.1">
    <property type="nucleotide sequence ID" value="NZ_QUOU01000001.1"/>
</dbReference>
<evidence type="ECO:0000256" key="1">
    <source>
        <dbReference type="SAM" id="Phobius"/>
    </source>
</evidence>
<feature type="transmembrane region" description="Helical" evidence="1">
    <location>
        <begin position="79"/>
        <end position="101"/>
    </location>
</feature>
<feature type="transmembrane region" description="Helical" evidence="1">
    <location>
        <begin position="6"/>
        <end position="25"/>
    </location>
</feature>
<dbReference type="InterPro" id="IPR009339">
    <property type="entry name" value="DUF998"/>
</dbReference>